<dbReference type="Proteomes" id="UP000188169">
    <property type="component" value="Unassembled WGS sequence"/>
</dbReference>
<dbReference type="Gene3D" id="3.20.20.70">
    <property type="entry name" value="Aldolase class I"/>
    <property type="match status" value="1"/>
</dbReference>
<evidence type="ECO:0000256" key="3">
    <source>
        <dbReference type="ARBA" id="ARBA00022575"/>
    </source>
</evidence>
<dbReference type="RefSeq" id="WP_077447786.1">
    <property type="nucleotide sequence ID" value="NZ_FUGD01000044.1"/>
</dbReference>
<gene>
    <name evidence="12" type="ORF">A1019T_00337</name>
</gene>
<organism evidence="12 13">
    <name type="scientific">Psychrobacter pasteurii</name>
    <dbReference type="NCBI Taxonomy" id="1945520"/>
    <lineage>
        <taxon>Bacteria</taxon>
        <taxon>Pseudomonadati</taxon>
        <taxon>Pseudomonadota</taxon>
        <taxon>Gammaproteobacteria</taxon>
        <taxon>Moraxellales</taxon>
        <taxon>Moraxellaceae</taxon>
        <taxon>Psychrobacter</taxon>
    </lineage>
</organism>
<dbReference type="AlphaFoldDB" id="A0A1R4ED10"/>
<evidence type="ECO:0000256" key="9">
    <source>
        <dbReference type="ARBA" id="ARBA00031155"/>
    </source>
</evidence>
<evidence type="ECO:0000256" key="7">
    <source>
        <dbReference type="ARBA" id="ARBA00023002"/>
    </source>
</evidence>
<dbReference type="InterPro" id="IPR013785">
    <property type="entry name" value="Aldolase_TIM"/>
</dbReference>
<dbReference type="PANTHER" id="PTHR42747">
    <property type="entry name" value="NITRONATE MONOOXYGENASE-RELATED"/>
    <property type="match status" value="1"/>
</dbReference>
<comment type="cofactor">
    <cofactor evidence="1">
        <name>FMN</name>
        <dbReference type="ChEBI" id="CHEBI:58210"/>
    </cofactor>
</comment>
<proteinExistence type="inferred from homology"/>
<dbReference type="SUPFAM" id="SSF51412">
    <property type="entry name" value="Inosine monophosphate dehydrogenase (IMPDH)"/>
    <property type="match status" value="1"/>
</dbReference>
<reference evidence="13" key="1">
    <citation type="submission" date="2017-02" db="EMBL/GenBank/DDBJ databases">
        <authorList>
            <person name="Mornico D."/>
        </authorList>
    </citation>
    <scope>NUCLEOTIDE SEQUENCE [LARGE SCALE GENOMIC DNA]</scope>
</reference>
<evidence type="ECO:0000256" key="2">
    <source>
        <dbReference type="ARBA" id="ARBA00009881"/>
    </source>
</evidence>
<name>A0A1R4ED10_9GAMM</name>
<comment type="similarity">
    <text evidence="2">Belongs to the nitronate monooxygenase family. NMO class I subfamily.</text>
</comment>
<dbReference type="FunFam" id="3.20.20.70:FF:000154">
    <property type="entry name" value="Probable nitronate monooxygenase"/>
    <property type="match status" value="1"/>
</dbReference>
<keyword evidence="3" id="KW-0216">Detoxification</keyword>
<evidence type="ECO:0000256" key="5">
    <source>
        <dbReference type="ARBA" id="ARBA00022643"/>
    </source>
</evidence>
<comment type="catalytic activity">
    <reaction evidence="10">
        <text>3 propionate 3-nitronate + 3 O2 + H2O = 3 3-oxopropanoate + 2 nitrate + nitrite + H2O2 + 3 H(+)</text>
        <dbReference type="Rhea" id="RHEA:57332"/>
        <dbReference type="ChEBI" id="CHEBI:15377"/>
        <dbReference type="ChEBI" id="CHEBI:15378"/>
        <dbReference type="ChEBI" id="CHEBI:15379"/>
        <dbReference type="ChEBI" id="CHEBI:16240"/>
        <dbReference type="ChEBI" id="CHEBI:16301"/>
        <dbReference type="ChEBI" id="CHEBI:17632"/>
        <dbReference type="ChEBI" id="CHEBI:33190"/>
        <dbReference type="ChEBI" id="CHEBI:136067"/>
    </reaction>
</comment>
<evidence type="ECO:0000256" key="8">
    <source>
        <dbReference type="ARBA" id="ARBA00023033"/>
    </source>
</evidence>
<dbReference type="GO" id="GO:0000166">
    <property type="term" value="F:nucleotide binding"/>
    <property type="evidence" value="ECO:0007669"/>
    <property type="project" value="UniProtKB-KW"/>
</dbReference>
<dbReference type="CDD" id="cd04730">
    <property type="entry name" value="NPD_like"/>
    <property type="match status" value="1"/>
</dbReference>
<evidence type="ECO:0000256" key="4">
    <source>
        <dbReference type="ARBA" id="ARBA00022630"/>
    </source>
</evidence>
<dbReference type="EMBL" id="FUGD01000044">
    <property type="protein sequence ID" value="SJM36376.1"/>
    <property type="molecule type" value="Genomic_DNA"/>
</dbReference>
<keyword evidence="7 12" id="KW-0560">Oxidoreductase</keyword>
<dbReference type="STRING" id="1945520.A1019T_00337"/>
<dbReference type="Pfam" id="PF03060">
    <property type="entry name" value="NMO"/>
    <property type="match status" value="1"/>
</dbReference>
<evidence type="ECO:0000256" key="11">
    <source>
        <dbReference type="ARBA" id="ARBA00067136"/>
    </source>
</evidence>
<evidence type="ECO:0000313" key="12">
    <source>
        <dbReference type="EMBL" id="SJM36376.1"/>
    </source>
</evidence>
<sequence>MSLLTTLNLTCPIVQAPMAGGATTPELIAAVSNFGGLGSLGAGTTAPEKINEQINQIKALTNKPFAVNLMVLSEAQSTTFDTPMPQWLQAHYDKLNMEVNLPTHPAQSFEKQFAVLLDNPVPVASFTFGIISAEQVAALHKVGSKVVGTANHPEEAKAWADIGADAVCVQGVEAGGHRGGWLPQSEQDPLGLLTLISQTKAITDVPLIAAGGIMTGQAIKAAQTAGAELAQLGTAFLATFESGLSDLYKAQLLQAARGDRKAQTRLTRLFSGKQARGLVNQYLEDFAEYDNVQLPAYPQMNAMTQPMRGAAAKSQNPEYLSLWAGQGVSQIKALSVDELMTQLMASLRA</sequence>
<dbReference type="OrthoDB" id="9778912at2"/>
<evidence type="ECO:0000256" key="6">
    <source>
        <dbReference type="ARBA" id="ARBA00022741"/>
    </source>
</evidence>
<evidence type="ECO:0000313" key="13">
    <source>
        <dbReference type="Proteomes" id="UP000188169"/>
    </source>
</evidence>
<keyword evidence="5" id="KW-0288">FMN</keyword>
<dbReference type="PANTHER" id="PTHR42747:SF3">
    <property type="entry name" value="NITRONATE MONOOXYGENASE-RELATED"/>
    <property type="match status" value="1"/>
</dbReference>
<keyword evidence="13" id="KW-1185">Reference proteome</keyword>
<dbReference type="GO" id="GO:0018580">
    <property type="term" value="F:nitronate monooxygenase activity"/>
    <property type="evidence" value="ECO:0007669"/>
    <property type="project" value="InterPro"/>
</dbReference>
<evidence type="ECO:0000256" key="1">
    <source>
        <dbReference type="ARBA" id="ARBA00001917"/>
    </source>
</evidence>
<dbReference type="GO" id="GO:0009636">
    <property type="term" value="P:response to toxic substance"/>
    <property type="evidence" value="ECO:0007669"/>
    <property type="project" value="UniProtKB-KW"/>
</dbReference>
<keyword evidence="8 12" id="KW-0503">Monooxygenase</keyword>
<keyword evidence="4" id="KW-0285">Flavoprotein</keyword>
<accession>A0A1R4ED10</accession>
<keyword evidence="6" id="KW-0547">Nucleotide-binding</keyword>
<protein>
    <recommendedName>
        <fullName evidence="11">Nitronate monooxygenase</fullName>
    </recommendedName>
    <alternativeName>
        <fullName evidence="9">Propionate 3-nitronate monooxygenase</fullName>
    </alternativeName>
</protein>
<dbReference type="InterPro" id="IPR004136">
    <property type="entry name" value="NMO"/>
</dbReference>
<evidence type="ECO:0000256" key="10">
    <source>
        <dbReference type="ARBA" id="ARBA00049401"/>
    </source>
</evidence>